<dbReference type="AlphaFoldDB" id="A0A1F5S4Q4"/>
<dbReference type="Proteomes" id="UP000177407">
    <property type="component" value="Unassembled WGS sequence"/>
</dbReference>
<gene>
    <name evidence="1" type="ORF">A2257_00450</name>
</gene>
<name>A0A1F5S4Q4_9BACT</name>
<dbReference type="EMBL" id="MFGA01000006">
    <property type="protein sequence ID" value="OGF21413.1"/>
    <property type="molecule type" value="Genomic_DNA"/>
</dbReference>
<reference evidence="1 2" key="1">
    <citation type="journal article" date="2016" name="Nat. Commun.">
        <title>Thousands of microbial genomes shed light on interconnected biogeochemical processes in an aquifer system.</title>
        <authorList>
            <person name="Anantharaman K."/>
            <person name="Brown C.T."/>
            <person name="Hug L.A."/>
            <person name="Sharon I."/>
            <person name="Castelle C.J."/>
            <person name="Probst A.J."/>
            <person name="Thomas B.C."/>
            <person name="Singh A."/>
            <person name="Wilkins M.J."/>
            <person name="Karaoz U."/>
            <person name="Brodie E.L."/>
            <person name="Williams K.H."/>
            <person name="Hubbard S.S."/>
            <person name="Banfield J.F."/>
        </authorList>
    </citation>
    <scope>NUCLEOTIDE SEQUENCE [LARGE SCALE GENOMIC DNA]</scope>
</reference>
<accession>A0A1F5S4Q4</accession>
<protein>
    <submittedName>
        <fullName evidence="1">Uncharacterized protein</fullName>
    </submittedName>
</protein>
<sequence>MSEERRAEMPIVVILLKESNDESNGSVRVVRDLGEEKDGEIEVFYSSAGDLERIALEAFFAGVRYGEGEVPPPIIRSRGTPRPDPDIELEEDDRCLILEGAAADQWRLKQAERVEKE</sequence>
<proteinExistence type="predicted"/>
<evidence type="ECO:0000313" key="2">
    <source>
        <dbReference type="Proteomes" id="UP000177407"/>
    </source>
</evidence>
<evidence type="ECO:0000313" key="1">
    <source>
        <dbReference type="EMBL" id="OGF21413.1"/>
    </source>
</evidence>
<organism evidence="1 2">
    <name type="scientific">Candidatus Falkowbacteria bacterium RIFOXYA2_FULL_38_12</name>
    <dbReference type="NCBI Taxonomy" id="1797993"/>
    <lineage>
        <taxon>Bacteria</taxon>
        <taxon>Candidatus Falkowiibacteriota</taxon>
    </lineage>
</organism>
<comment type="caution">
    <text evidence="1">The sequence shown here is derived from an EMBL/GenBank/DDBJ whole genome shotgun (WGS) entry which is preliminary data.</text>
</comment>